<evidence type="ECO:0000256" key="1">
    <source>
        <dbReference type="ARBA" id="ARBA00022723"/>
    </source>
</evidence>
<comment type="caution">
    <text evidence="4">The sequence shown here is derived from an EMBL/GenBank/DDBJ whole genome shotgun (WGS) entry which is preliminary data.</text>
</comment>
<dbReference type="InterPro" id="IPR001303">
    <property type="entry name" value="Aldolase_II/adducin_N"/>
</dbReference>
<feature type="domain" description="Class II aldolase/adducin N-terminal" evidence="3">
    <location>
        <begin position="14"/>
        <end position="190"/>
    </location>
</feature>
<dbReference type="Pfam" id="PF00596">
    <property type="entry name" value="Aldolase_II"/>
    <property type="match status" value="1"/>
</dbReference>
<keyword evidence="1" id="KW-0479">Metal-binding</keyword>
<evidence type="ECO:0000313" key="5">
    <source>
        <dbReference type="Proteomes" id="UP000570361"/>
    </source>
</evidence>
<dbReference type="SUPFAM" id="SSF53639">
    <property type="entry name" value="AraD/HMP-PK domain-like"/>
    <property type="match status" value="1"/>
</dbReference>
<dbReference type="GO" id="GO:0019323">
    <property type="term" value="P:pentose catabolic process"/>
    <property type="evidence" value="ECO:0007669"/>
    <property type="project" value="TreeGrafter"/>
</dbReference>
<dbReference type="SMART" id="SM01007">
    <property type="entry name" value="Aldolase_II"/>
    <property type="match status" value="1"/>
</dbReference>
<organism evidence="4 5">
    <name type="scientific">Paenibacillus phyllosphaerae</name>
    <dbReference type="NCBI Taxonomy" id="274593"/>
    <lineage>
        <taxon>Bacteria</taxon>
        <taxon>Bacillati</taxon>
        <taxon>Bacillota</taxon>
        <taxon>Bacilli</taxon>
        <taxon>Bacillales</taxon>
        <taxon>Paenibacillaceae</taxon>
        <taxon>Paenibacillus</taxon>
    </lineage>
</organism>
<keyword evidence="2 4" id="KW-0456">Lyase</keyword>
<dbReference type="GO" id="GO:0008738">
    <property type="term" value="F:L-fuculose-phosphate aldolase activity"/>
    <property type="evidence" value="ECO:0007669"/>
    <property type="project" value="UniProtKB-EC"/>
</dbReference>
<dbReference type="Proteomes" id="UP000570361">
    <property type="component" value="Unassembled WGS sequence"/>
</dbReference>
<gene>
    <name evidence="4" type="ORF">FHS18_006166</name>
</gene>
<sequence length="241" mass="27199">MAMQAPVSITDKWKDATYGSHILYLEGHNDINNGQISFRTEEGDIWIRRAFMGWEETTTEDFIRISMDGEKLEGSGVVPAEWPLHTELYRMRQDINCLIHSHPPNAMVFSATELPLRAITHDATPIMNTARFTLTTNTVTNVGVAREVAQAMSNSKTMLLKNHGIVAVGKSIPETICWAIALENACRLQLLAESAGVPYKWTEGDEIKVKSKIIFGRTAIQEYWAYWCRKVNRSRNRGEVG</sequence>
<dbReference type="RefSeq" id="WP_246428002.1">
    <property type="nucleotide sequence ID" value="NZ_JACHXK010000025.1"/>
</dbReference>
<evidence type="ECO:0000313" key="4">
    <source>
        <dbReference type="EMBL" id="MBB3114050.1"/>
    </source>
</evidence>
<dbReference type="EMBL" id="JACHXK010000025">
    <property type="protein sequence ID" value="MBB3114050.1"/>
    <property type="molecule type" value="Genomic_DNA"/>
</dbReference>
<name>A0A7W5B438_9BACL</name>
<reference evidence="4 5" key="1">
    <citation type="submission" date="2020-08" db="EMBL/GenBank/DDBJ databases">
        <title>Genomic Encyclopedia of Type Strains, Phase III (KMG-III): the genomes of soil and plant-associated and newly described type strains.</title>
        <authorList>
            <person name="Whitman W."/>
        </authorList>
    </citation>
    <scope>NUCLEOTIDE SEQUENCE [LARGE SCALE GENOMIC DNA]</scope>
    <source>
        <strain evidence="4 5">CECT 5862</strain>
    </source>
</reference>
<dbReference type="PANTHER" id="PTHR22789">
    <property type="entry name" value="FUCULOSE PHOSPHATE ALDOLASE"/>
    <property type="match status" value="1"/>
</dbReference>
<dbReference type="InterPro" id="IPR036409">
    <property type="entry name" value="Aldolase_II/adducin_N_sf"/>
</dbReference>
<dbReference type="Gene3D" id="3.40.225.10">
    <property type="entry name" value="Class II aldolase/adducin N-terminal domain"/>
    <property type="match status" value="1"/>
</dbReference>
<dbReference type="EC" id="4.1.2.17" evidence="4"/>
<dbReference type="GO" id="GO:0005829">
    <property type="term" value="C:cytosol"/>
    <property type="evidence" value="ECO:0007669"/>
    <property type="project" value="TreeGrafter"/>
</dbReference>
<dbReference type="GO" id="GO:0046872">
    <property type="term" value="F:metal ion binding"/>
    <property type="evidence" value="ECO:0007669"/>
    <property type="project" value="UniProtKB-KW"/>
</dbReference>
<protein>
    <submittedName>
        <fullName evidence="4">L-fuculose-phosphate aldolase</fullName>
        <ecNumber evidence="4">4.1.2.17</ecNumber>
    </submittedName>
</protein>
<proteinExistence type="predicted"/>
<evidence type="ECO:0000259" key="3">
    <source>
        <dbReference type="SMART" id="SM01007"/>
    </source>
</evidence>
<dbReference type="AlphaFoldDB" id="A0A7W5B438"/>
<dbReference type="InterPro" id="IPR050197">
    <property type="entry name" value="Aldolase_class_II_sugar_metab"/>
</dbReference>
<keyword evidence="5" id="KW-1185">Reference proteome</keyword>
<evidence type="ECO:0000256" key="2">
    <source>
        <dbReference type="ARBA" id="ARBA00023239"/>
    </source>
</evidence>
<accession>A0A7W5B438</accession>
<dbReference type="PANTHER" id="PTHR22789:SF0">
    <property type="entry name" value="3-OXO-TETRONATE 4-PHOSPHATE DECARBOXYLASE-RELATED"/>
    <property type="match status" value="1"/>
</dbReference>